<dbReference type="Proteomes" id="UP000515204">
    <property type="component" value="Unplaced"/>
</dbReference>
<accession>A0A6P3Y586</accession>
<dbReference type="RefSeq" id="XP_014486035.1">
    <property type="nucleotide sequence ID" value="XM_014630549.1"/>
</dbReference>
<dbReference type="AlphaFoldDB" id="A0A6P3Y586"/>
<reference evidence="2" key="1">
    <citation type="submission" date="2025-08" db="UniProtKB">
        <authorList>
            <consortium name="RefSeq"/>
        </authorList>
    </citation>
    <scope>IDENTIFICATION</scope>
</reference>
<organism evidence="1 2">
    <name type="scientific">Dinoponera quadriceps</name>
    <name type="common">South American ant</name>
    <dbReference type="NCBI Taxonomy" id="609295"/>
    <lineage>
        <taxon>Eukaryota</taxon>
        <taxon>Metazoa</taxon>
        <taxon>Ecdysozoa</taxon>
        <taxon>Arthropoda</taxon>
        <taxon>Hexapoda</taxon>
        <taxon>Insecta</taxon>
        <taxon>Pterygota</taxon>
        <taxon>Neoptera</taxon>
        <taxon>Endopterygota</taxon>
        <taxon>Hymenoptera</taxon>
        <taxon>Apocrita</taxon>
        <taxon>Aculeata</taxon>
        <taxon>Formicoidea</taxon>
        <taxon>Formicidae</taxon>
        <taxon>Ponerinae</taxon>
        <taxon>Ponerini</taxon>
        <taxon>Dinoponera</taxon>
    </lineage>
</organism>
<gene>
    <name evidence="2" type="primary">LOC106750299</name>
</gene>
<name>A0A6P3Y586_DINQU</name>
<evidence type="ECO:0000313" key="1">
    <source>
        <dbReference type="Proteomes" id="UP000515204"/>
    </source>
</evidence>
<dbReference type="GeneID" id="106750299"/>
<proteinExistence type="predicted"/>
<sequence>MLHRNVAVAARSNIIYPDRSYRADRRTAPVYPVRHRLRPPLDVAWNFTCLGERKTLIIIQNLKVLKKLTSRVTKKCGNS</sequence>
<keyword evidence="1" id="KW-1185">Reference proteome</keyword>
<evidence type="ECO:0000313" key="2">
    <source>
        <dbReference type="RefSeq" id="XP_014486035.1"/>
    </source>
</evidence>
<protein>
    <submittedName>
        <fullName evidence="2">Uncharacterized protein LOC106750299 isoform X7</fullName>
    </submittedName>
</protein>